<dbReference type="RefSeq" id="WP_032518562.1">
    <property type="nucleotide sequence ID" value="NZ_JNAR01000002.1"/>
</dbReference>
<organism evidence="2 3">
    <name type="scientific">Prochlorococcus marinus str. MIT 9401</name>
    <dbReference type="NCBI Taxonomy" id="167551"/>
    <lineage>
        <taxon>Bacteria</taxon>
        <taxon>Bacillati</taxon>
        <taxon>Cyanobacteriota</taxon>
        <taxon>Cyanophyceae</taxon>
        <taxon>Synechococcales</taxon>
        <taxon>Prochlorococcaceae</taxon>
        <taxon>Prochlorococcus</taxon>
    </lineage>
</organism>
<name>A0A0A2B9M3_PROMR</name>
<comment type="caution">
    <text evidence="2">The sequence shown here is derived from an EMBL/GenBank/DDBJ whole genome shotgun (WGS) entry which is preliminary data.</text>
</comment>
<dbReference type="InterPro" id="IPR055259">
    <property type="entry name" value="YkvP/CgeB_Glyco_trans-like"/>
</dbReference>
<accession>A0A0A2B9M3</accession>
<reference evidence="3" key="1">
    <citation type="journal article" date="2014" name="Sci. Data">
        <title>Genomes of diverse isolates of the marine cyanobacterium Prochlorococcus.</title>
        <authorList>
            <person name="Biller S."/>
            <person name="Berube P."/>
            <person name="Thompson J."/>
            <person name="Kelly L."/>
            <person name="Roggensack S."/>
            <person name="Awad L."/>
            <person name="Roache-Johnson K."/>
            <person name="Ding H."/>
            <person name="Giovannoni S.J."/>
            <person name="Moore L.R."/>
            <person name="Chisholm S.W."/>
        </authorList>
    </citation>
    <scope>NUCLEOTIDE SEQUENCE [LARGE SCALE GENOMIC DNA]</scope>
</reference>
<dbReference type="Gene3D" id="3.40.50.2000">
    <property type="entry name" value="Glycogen Phosphorylase B"/>
    <property type="match status" value="1"/>
</dbReference>
<dbReference type="Pfam" id="PF13524">
    <property type="entry name" value="Glyco_trans_1_2"/>
    <property type="match status" value="1"/>
</dbReference>
<evidence type="ECO:0000313" key="3">
    <source>
        <dbReference type="Proteomes" id="UP000030481"/>
    </source>
</evidence>
<dbReference type="Proteomes" id="UP000030481">
    <property type="component" value="Unassembled WGS sequence"/>
</dbReference>
<sequence length="299" mass="35860">MKNNSSWCFLYHHDKNEKWSLPVGFANELESQGISLKRKEFHNPLEFKLPNNEYIKKNKITVLLIFYSGYSDYLDKELINFKKQFPKILIINELGDEPQTRPLNYIRAALSDISLSPDYESFLYWKNKGFNCYWFTHWADSKIFYQNNYQDRKILIGTSSGKRKYTSMLKILFRNNFQNKRLRDEENTLFYNNVKIVFQYARWFEITRRIFEASACGCCVITNKLPKEKRLENIFNHNESIIFYENRLSLILEILKLILNPKKIQRIANTASYIVNQNHTVKKRVEFLINEVNKLQKKI</sequence>
<dbReference type="EMBL" id="JNAR01000002">
    <property type="protein sequence ID" value="KGG10536.1"/>
    <property type="molecule type" value="Genomic_DNA"/>
</dbReference>
<gene>
    <name evidence="2" type="ORF">EV01_0164</name>
</gene>
<feature type="domain" description="Spore protein YkvP/CgeB glycosyl transferase-like" evidence="1">
    <location>
        <begin position="177"/>
        <end position="289"/>
    </location>
</feature>
<protein>
    <recommendedName>
        <fullName evidence="1">Spore protein YkvP/CgeB glycosyl transferase-like domain-containing protein</fullName>
    </recommendedName>
</protein>
<dbReference type="AlphaFoldDB" id="A0A0A2B9M3"/>
<proteinExistence type="predicted"/>
<evidence type="ECO:0000313" key="2">
    <source>
        <dbReference type="EMBL" id="KGG10536.1"/>
    </source>
</evidence>
<evidence type="ECO:0000259" key="1">
    <source>
        <dbReference type="Pfam" id="PF13524"/>
    </source>
</evidence>